<organism evidence="8 9">
    <name type="scientific">Couchioplanes caeruleus subsp. caeruleus</name>
    <dbReference type="NCBI Taxonomy" id="56427"/>
    <lineage>
        <taxon>Bacteria</taxon>
        <taxon>Bacillati</taxon>
        <taxon>Actinomycetota</taxon>
        <taxon>Actinomycetes</taxon>
        <taxon>Micromonosporales</taxon>
        <taxon>Micromonosporaceae</taxon>
        <taxon>Couchioplanes</taxon>
    </lineage>
</organism>
<feature type="region of interest" description="Disordered" evidence="6">
    <location>
        <begin position="421"/>
        <end position="521"/>
    </location>
</feature>
<evidence type="ECO:0000256" key="6">
    <source>
        <dbReference type="SAM" id="MobiDB-lite"/>
    </source>
</evidence>
<feature type="transmembrane region" description="Helical" evidence="7">
    <location>
        <begin position="21"/>
        <end position="45"/>
    </location>
</feature>
<dbReference type="GO" id="GO:0005886">
    <property type="term" value="C:plasma membrane"/>
    <property type="evidence" value="ECO:0007669"/>
    <property type="project" value="UniProtKB-SubCell"/>
</dbReference>
<gene>
    <name evidence="8" type="ORF">BG844_09040</name>
</gene>
<dbReference type="EMBL" id="MEIA01000095">
    <property type="protein sequence ID" value="OJF14577.1"/>
    <property type="molecule type" value="Genomic_DNA"/>
</dbReference>
<keyword evidence="4 7" id="KW-1133">Transmembrane helix</keyword>
<reference evidence="8 9" key="1">
    <citation type="submission" date="2016-09" db="EMBL/GenBank/DDBJ databases">
        <title>Couchioplanes caeruleus draft genome sequence.</title>
        <authorList>
            <person name="Sheehan J."/>
            <person name="Caffrey P."/>
        </authorList>
    </citation>
    <scope>NUCLEOTIDE SEQUENCE [LARGE SCALE GENOMIC DNA]</scope>
    <source>
        <strain evidence="8 9">DSM 43634</strain>
    </source>
</reference>
<dbReference type="PANTHER" id="PTHR23513:SF11">
    <property type="entry name" value="STAPHYLOFERRIN A TRANSPORTER"/>
    <property type="match status" value="1"/>
</dbReference>
<dbReference type="Proteomes" id="UP000182486">
    <property type="component" value="Unassembled WGS sequence"/>
</dbReference>
<evidence type="ECO:0000256" key="5">
    <source>
        <dbReference type="ARBA" id="ARBA00023136"/>
    </source>
</evidence>
<keyword evidence="9" id="KW-1185">Reference proteome</keyword>
<comment type="subcellular location">
    <subcellularLocation>
        <location evidence="1">Cell membrane</location>
        <topology evidence="1">Multi-pass membrane protein</topology>
    </subcellularLocation>
</comment>
<evidence type="ECO:0000256" key="3">
    <source>
        <dbReference type="ARBA" id="ARBA00022692"/>
    </source>
</evidence>
<dbReference type="Gene3D" id="1.20.1250.20">
    <property type="entry name" value="MFS general substrate transporter like domains"/>
    <property type="match status" value="1"/>
</dbReference>
<feature type="transmembrane region" description="Helical" evidence="7">
    <location>
        <begin position="96"/>
        <end position="120"/>
    </location>
</feature>
<dbReference type="GO" id="GO:0022857">
    <property type="term" value="F:transmembrane transporter activity"/>
    <property type="evidence" value="ECO:0007669"/>
    <property type="project" value="InterPro"/>
</dbReference>
<sequence>MTEPERSVTFRDVFAVREFRALYFSLIVNWIGDYLARAAIVVLVYQQSQSVLLSAASFAVSYLPWIAGGPVLAAVAERYPYRRVLIVCDLARAVPIALIALPDVPVPVILVLMFVAMLGAPPTQAARSALIPLLLPRHQVVTGLAVNSSTAQAAQVLGYLAGATLAAGVGARLGLALDALSFLASAAIIAVGVRPRPAASSRDRRRHLLRETGEGYRLVFGTPLLRSIALMVFALTTFTILPEGLAAGWAAVFHDDPRARGFDQGLIMAAGPVGFVIGGLAVGRLVPHSRRNSLVRPFAMLAPLALALTMWAPNAAVVALLVMISGVAQGVLVPTLNGAFVLTLPHGYRARAFGVMQGGMQLSQGLALIVSGALAQQSTIPLVVGWWSLGGLVLMTVLAIRWRSHTANATTVVAETAAAPETGAAPETDAGPPAAVAPPPAPVHDPATPAGTIPPGPGSPVSRPHHGYERAVRPPGPDLTGNAGRPRGPAEMNGAKALPRGTTARSTPGPGRHSAAGRLDG</sequence>
<dbReference type="AlphaFoldDB" id="A0A1K0FP57"/>
<accession>A0A1K0FP57</accession>
<evidence type="ECO:0000256" key="1">
    <source>
        <dbReference type="ARBA" id="ARBA00004651"/>
    </source>
</evidence>
<feature type="transmembrane region" description="Helical" evidence="7">
    <location>
        <begin position="294"/>
        <end position="312"/>
    </location>
</feature>
<evidence type="ECO:0000256" key="4">
    <source>
        <dbReference type="ARBA" id="ARBA00022989"/>
    </source>
</evidence>
<keyword evidence="2" id="KW-1003">Cell membrane</keyword>
<feature type="transmembrane region" description="Helical" evidence="7">
    <location>
        <begin position="51"/>
        <end position="75"/>
    </location>
</feature>
<evidence type="ECO:0008006" key="10">
    <source>
        <dbReference type="Google" id="ProtNLM"/>
    </source>
</evidence>
<protein>
    <recommendedName>
        <fullName evidence="10">MFS family arabinose efflux permease</fullName>
    </recommendedName>
</protein>
<feature type="transmembrane region" description="Helical" evidence="7">
    <location>
        <begin position="173"/>
        <end position="194"/>
    </location>
</feature>
<dbReference type="SUPFAM" id="SSF103473">
    <property type="entry name" value="MFS general substrate transporter"/>
    <property type="match status" value="1"/>
</dbReference>
<proteinExistence type="predicted"/>
<evidence type="ECO:0000313" key="9">
    <source>
        <dbReference type="Proteomes" id="UP000182486"/>
    </source>
</evidence>
<feature type="transmembrane region" description="Helical" evidence="7">
    <location>
        <begin position="380"/>
        <end position="400"/>
    </location>
</feature>
<dbReference type="InterPro" id="IPR011701">
    <property type="entry name" value="MFS"/>
</dbReference>
<feature type="transmembrane region" description="Helical" evidence="7">
    <location>
        <begin position="318"/>
        <end position="342"/>
    </location>
</feature>
<feature type="transmembrane region" description="Helical" evidence="7">
    <location>
        <begin position="215"/>
        <end position="241"/>
    </location>
</feature>
<comment type="caution">
    <text evidence="8">The sequence shown here is derived from an EMBL/GenBank/DDBJ whole genome shotgun (WGS) entry which is preliminary data.</text>
</comment>
<keyword evidence="3 7" id="KW-0812">Transmembrane</keyword>
<dbReference type="InterPro" id="IPR036259">
    <property type="entry name" value="MFS_trans_sf"/>
</dbReference>
<dbReference type="CDD" id="cd06173">
    <property type="entry name" value="MFS_MefA_like"/>
    <property type="match status" value="1"/>
</dbReference>
<dbReference type="Pfam" id="PF07690">
    <property type="entry name" value="MFS_1"/>
    <property type="match status" value="1"/>
</dbReference>
<dbReference type="PANTHER" id="PTHR23513">
    <property type="entry name" value="INTEGRAL MEMBRANE EFFLUX PROTEIN-RELATED"/>
    <property type="match status" value="1"/>
</dbReference>
<keyword evidence="5 7" id="KW-0472">Membrane</keyword>
<feature type="compositionally biased region" description="Low complexity" evidence="6">
    <location>
        <begin position="421"/>
        <end position="434"/>
    </location>
</feature>
<evidence type="ECO:0000313" key="8">
    <source>
        <dbReference type="EMBL" id="OJF14577.1"/>
    </source>
</evidence>
<feature type="transmembrane region" description="Helical" evidence="7">
    <location>
        <begin position="354"/>
        <end position="374"/>
    </location>
</feature>
<feature type="transmembrane region" description="Helical" evidence="7">
    <location>
        <begin position="261"/>
        <end position="282"/>
    </location>
</feature>
<evidence type="ECO:0000256" key="7">
    <source>
        <dbReference type="SAM" id="Phobius"/>
    </source>
</evidence>
<name>A0A1K0FP57_9ACTN</name>
<evidence type="ECO:0000256" key="2">
    <source>
        <dbReference type="ARBA" id="ARBA00022475"/>
    </source>
</evidence>